<organism evidence="2 3">
    <name type="scientific">Tardiphaga robiniae</name>
    <dbReference type="NCBI Taxonomy" id="943830"/>
    <lineage>
        <taxon>Bacteria</taxon>
        <taxon>Pseudomonadati</taxon>
        <taxon>Pseudomonadota</taxon>
        <taxon>Alphaproteobacteria</taxon>
        <taxon>Hyphomicrobiales</taxon>
        <taxon>Nitrobacteraceae</taxon>
        <taxon>Tardiphaga</taxon>
    </lineage>
</organism>
<sequence length="87" mass="9592">MDRAKAYRWKMGSLAPAADWLCLAAAPAFALMALLTGVLDGSSPDLLCSASRASPWSGMAVMYAFMSLFHTVPWLRLISGRQSQWRR</sequence>
<evidence type="ECO:0000313" key="2">
    <source>
        <dbReference type="EMBL" id="KZD24419.1"/>
    </source>
</evidence>
<keyword evidence="1" id="KW-0812">Transmembrane</keyword>
<accession>A0A164A8H4</accession>
<evidence type="ECO:0000256" key="1">
    <source>
        <dbReference type="SAM" id="Phobius"/>
    </source>
</evidence>
<keyword evidence="1" id="KW-0472">Membrane</keyword>
<dbReference type="AlphaFoldDB" id="A0A164A8H4"/>
<keyword evidence="1" id="KW-1133">Transmembrane helix</keyword>
<proteinExistence type="predicted"/>
<protein>
    <submittedName>
        <fullName evidence="2">Uncharacterized protein</fullName>
    </submittedName>
</protein>
<dbReference type="OrthoDB" id="7777996at2"/>
<gene>
    <name evidence="2" type="ORF">A4A58_22695</name>
</gene>
<keyword evidence="3" id="KW-1185">Reference proteome</keyword>
<dbReference type="STRING" id="943830.A4A58_22695"/>
<dbReference type="Proteomes" id="UP000076574">
    <property type="component" value="Unassembled WGS sequence"/>
</dbReference>
<comment type="caution">
    <text evidence="2">The sequence shown here is derived from an EMBL/GenBank/DDBJ whole genome shotgun (WGS) entry which is preliminary data.</text>
</comment>
<name>A0A164A8H4_9BRAD</name>
<dbReference type="EMBL" id="LVYV01000004">
    <property type="protein sequence ID" value="KZD24419.1"/>
    <property type="molecule type" value="Genomic_DNA"/>
</dbReference>
<feature type="transmembrane region" description="Helical" evidence="1">
    <location>
        <begin position="59"/>
        <end position="78"/>
    </location>
</feature>
<reference evidence="2 3" key="1">
    <citation type="submission" date="2016-03" db="EMBL/GenBank/DDBJ databases">
        <title>Microsymbionts genomes from the relict species Vavilovia formosa (Stev.) Fed.</title>
        <authorList>
            <person name="Kopat V."/>
            <person name="Chirak E."/>
            <person name="Kimeklis A."/>
            <person name="Andronov E."/>
        </authorList>
    </citation>
    <scope>NUCLEOTIDE SEQUENCE [LARGE SCALE GENOMIC DNA]</scope>
    <source>
        <strain evidence="2 3">Vaf07</strain>
    </source>
</reference>
<evidence type="ECO:0000313" key="3">
    <source>
        <dbReference type="Proteomes" id="UP000076574"/>
    </source>
</evidence>
<feature type="transmembrane region" description="Helical" evidence="1">
    <location>
        <begin position="20"/>
        <end position="39"/>
    </location>
</feature>